<dbReference type="RefSeq" id="WP_344196891.1">
    <property type="nucleotide sequence ID" value="NZ_BAAAME010000002.1"/>
</dbReference>
<keyword evidence="1" id="KW-1133">Transmembrane helix</keyword>
<feature type="transmembrane region" description="Helical" evidence="1">
    <location>
        <begin position="62"/>
        <end position="80"/>
    </location>
</feature>
<keyword evidence="1" id="KW-0812">Transmembrane</keyword>
<comment type="caution">
    <text evidence="2">The sequence shown here is derived from an EMBL/GenBank/DDBJ whole genome shotgun (WGS) entry which is preliminary data.</text>
</comment>
<evidence type="ECO:0000313" key="3">
    <source>
        <dbReference type="Proteomes" id="UP001501057"/>
    </source>
</evidence>
<dbReference type="EMBL" id="BAAAME010000002">
    <property type="protein sequence ID" value="GAA1725255.1"/>
    <property type="molecule type" value="Genomic_DNA"/>
</dbReference>
<protein>
    <submittedName>
        <fullName evidence="2">Uncharacterized protein</fullName>
    </submittedName>
</protein>
<name>A0ABN2JG77_9ACTN</name>
<evidence type="ECO:0000256" key="1">
    <source>
        <dbReference type="SAM" id="Phobius"/>
    </source>
</evidence>
<feature type="transmembrane region" description="Helical" evidence="1">
    <location>
        <begin position="92"/>
        <end position="110"/>
    </location>
</feature>
<evidence type="ECO:0000313" key="2">
    <source>
        <dbReference type="EMBL" id="GAA1725255.1"/>
    </source>
</evidence>
<feature type="transmembrane region" description="Helical" evidence="1">
    <location>
        <begin position="29"/>
        <end position="50"/>
    </location>
</feature>
<sequence>MIAAGPAGALAVLAYVGTAELLGDASGAHLHWLARDLIWAAALVAILLLVPASRRPREGWRALMVAGATWTTVMMVDAHLLGRTYSPVLDVALHLLGLAAMTVGLARWWPALLASPTPARSGVPS</sequence>
<keyword evidence="1" id="KW-0472">Membrane</keyword>
<reference evidence="2 3" key="1">
    <citation type="journal article" date="2019" name="Int. J. Syst. Evol. Microbiol.">
        <title>The Global Catalogue of Microorganisms (GCM) 10K type strain sequencing project: providing services to taxonomists for standard genome sequencing and annotation.</title>
        <authorList>
            <consortium name="The Broad Institute Genomics Platform"/>
            <consortium name="The Broad Institute Genome Sequencing Center for Infectious Disease"/>
            <person name="Wu L."/>
            <person name="Ma J."/>
        </authorList>
    </citation>
    <scope>NUCLEOTIDE SEQUENCE [LARGE SCALE GENOMIC DNA]</scope>
    <source>
        <strain evidence="2 3">JCM 13518</strain>
    </source>
</reference>
<dbReference type="Proteomes" id="UP001501057">
    <property type="component" value="Unassembled WGS sequence"/>
</dbReference>
<accession>A0ABN2JG77</accession>
<organism evidence="2 3">
    <name type="scientific">Aeromicrobium alkaliterrae</name>
    <dbReference type="NCBI Taxonomy" id="302168"/>
    <lineage>
        <taxon>Bacteria</taxon>
        <taxon>Bacillati</taxon>
        <taxon>Actinomycetota</taxon>
        <taxon>Actinomycetes</taxon>
        <taxon>Propionibacteriales</taxon>
        <taxon>Nocardioidaceae</taxon>
        <taxon>Aeromicrobium</taxon>
    </lineage>
</organism>
<proteinExistence type="predicted"/>
<gene>
    <name evidence="2" type="ORF">GCM10009710_02510</name>
</gene>
<keyword evidence="3" id="KW-1185">Reference proteome</keyword>